<evidence type="ECO:0000256" key="7">
    <source>
        <dbReference type="ARBA" id="ARBA00022840"/>
    </source>
</evidence>
<dbReference type="InterPro" id="IPR011335">
    <property type="entry name" value="Restrct_endonuc-II-like"/>
</dbReference>
<organism evidence="11 12">
    <name type="scientific">Halalkalibacter okhensis</name>
    <dbReference type="NCBI Taxonomy" id="333138"/>
    <lineage>
        <taxon>Bacteria</taxon>
        <taxon>Bacillati</taxon>
        <taxon>Bacillota</taxon>
        <taxon>Bacilli</taxon>
        <taxon>Bacillales</taxon>
        <taxon>Bacillaceae</taxon>
        <taxon>Halalkalibacter</taxon>
    </lineage>
</organism>
<keyword evidence="6" id="KW-0269">Exonuclease</keyword>
<dbReference type="RefSeq" id="WP_034632841.1">
    <property type="nucleotide sequence ID" value="NZ_JRJU01000041.1"/>
</dbReference>
<dbReference type="GO" id="GO:0006281">
    <property type="term" value="P:DNA repair"/>
    <property type="evidence" value="ECO:0007669"/>
    <property type="project" value="UniProtKB-KW"/>
</dbReference>
<dbReference type="Pfam" id="PF12705">
    <property type="entry name" value="PDDEXK_1"/>
    <property type="match status" value="1"/>
</dbReference>
<keyword evidence="1" id="KW-0540">Nuclease</keyword>
<evidence type="ECO:0000256" key="2">
    <source>
        <dbReference type="ARBA" id="ARBA00022741"/>
    </source>
</evidence>
<evidence type="ECO:0000256" key="8">
    <source>
        <dbReference type="ARBA" id="ARBA00023125"/>
    </source>
</evidence>
<proteinExistence type="predicted"/>
<keyword evidence="12" id="KW-1185">Reference proteome</keyword>
<dbReference type="GO" id="GO:0003677">
    <property type="term" value="F:DNA binding"/>
    <property type="evidence" value="ECO:0007669"/>
    <property type="project" value="UniProtKB-KW"/>
</dbReference>
<evidence type="ECO:0000256" key="1">
    <source>
        <dbReference type="ARBA" id="ARBA00022722"/>
    </source>
</evidence>
<keyword evidence="8" id="KW-0238">DNA-binding</keyword>
<dbReference type="InterPro" id="IPR027417">
    <property type="entry name" value="P-loop_NTPase"/>
</dbReference>
<gene>
    <name evidence="11" type="ORF">LQ50_21625</name>
</gene>
<reference evidence="11 12" key="1">
    <citation type="submission" date="2014-09" db="EMBL/GenBank/DDBJ databases">
        <title>Genome sequencing and annotation of Bacillus Okhensis strain Kh10-101T.</title>
        <authorList>
            <person name="Prakash J.S."/>
        </authorList>
    </citation>
    <scope>NUCLEOTIDE SEQUENCE [LARGE SCALE GENOMIC DNA]</scope>
    <source>
        <strain evidence="12">Kh10-101T</strain>
    </source>
</reference>
<evidence type="ECO:0000256" key="6">
    <source>
        <dbReference type="ARBA" id="ARBA00022839"/>
    </source>
</evidence>
<dbReference type="GO" id="GO:0004527">
    <property type="term" value="F:exonuclease activity"/>
    <property type="evidence" value="ECO:0007669"/>
    <property type="project" value="UniProtKB-KW"/>
</dbReference>
<sequence length="958" mass="111287">MSELNLYGTHVKDVANKDRLQKVFELQKQEKSKVFYVLPSQMWLQEARRKRPGLSSTTFDDIASFILNELTIPYVPLSEEERTLFFLQYVREEVTFRGEEVVSGKARAYADTYGQLKRLGLDLADIPTSLLPLRELFQRYEERVVSGRSMLDPENTILHAIKLLKQAPEQINISAIVIDGYYDFSPLQMLFIEALKEARISVKIFVPDHSNFAIVDQTVKELLSIGFEDQRVNRKEMKLVKQQELIAASTNEEQWCGLMEEIRLSEWTYDQIGLLVVDDRTDDVMKYADRYMVPVNKAKKRKLSTTSVHALLQLALSNTTAPKSKWEQLPLVEQVLRIYQVSGLEFAKQKQAFIQSAQWINEQHQELFTFIQHLQWEKSAAFIDYISKFRQVINKMELFTVFNEQLEQAEDVAKLQEIANEYKALQKIDEHLSKYEKLLLDKGLETLMMTHDLFIDWICGLGESLQLFEARASKQGVSIYTWRDVSLFQGEQLFVVGMNEGAFPAAHHLSGYVQERDILSGTVRFSPPTSEHFRLKQQAYFEQLQYVAKSITFTYVKGIDANHPLLPSALLEDLKESDQMWTWENRIGREYAFSSEDQQDKLAYHLGKGCIVENLPKEVHELRGRLDRLEKGAEPISLNQTHPVKPVVSVTALESYARCPFRYGMERVLQVTEPQAIQENVSPLDIGDLMHSIIEEIYQELNAVGQSFVALKEKIGHIPERIEELFEEKWEQVEKQSPEISRLDLQMTKQQWQKRLRRFWQAERKHFFDNANLEQMHIMAIEKPIRFELPLSDEKTLVLTGKADRIDRLNNSIVVYDYKSGHASVKMEDVQSGLKLQLPLYAFAIREELERLEEAVFQADGASYISLKEPNKRAGNGIWRTEHVGKSSRYNVSSFCRNREDHLGNEQFLIDHQLKERITEIWEGMQTNFPVEPLECSPFCSYRTVCRVTDEKREQAKS</sequence>
<dbReference type="InterPro" id="IPR011604">
    <property type="entry name" value="PDDEXK-like_dom_sf"/>
</dbReference>
<comment type="caution">
    <text evidence="11">The sequence shown here is derived from an EMBL/GenBank/DDBJ whole genome shotgun (WGS) entry which is preliminary data.</text>
</comment>
<protein>
    <recommendedName>
        <fullName evidence="10">PD-(D/E)XK endonuclease-like domain-containing protein</fullName>
    </recommendedName>
</protein>
<keyword evidence="5" id="KW-0347">Helicase</keyword>
<dbReference type="Gene3D" id="3.90.320.10">
    <property type="match status" value="1"/>
</dbReference>
<dbReference type="SUPFAM" id="SSF52540">
    <property type="entry name" value="P-loop containing nucleoside triphosphate hydrolases"/>
    <property type="match status" value="1"/>
</dbReference>
<dbReference type="GO" id="GO:0004386">
    <property type="term" value="F:helicase activity"/>
    <property type="evidence" value="ECO:0007669"/>
    <property type="project" value="UniProtKB-KW"/>
</dbReference>
<dbReference type="OrthoDB" id="9758506at2"/>
<evidence type="ECO:0000313" key="12">
    <source>
        <dbReference type="Proteomes" id="UP000030832"/>
    </source>
</evidence>
<evidence type="ECO:0000313" key="11">
    <source>
        <dbReference type="EMBL" id="KHF38399.1"/>
    </source>
</evidence>
<dbReference type="Gene3D" id="3.40.50.300">
    <property type="entry name" value="P-loop containing nucleotide triphosphate hydrolases"/>
    <property type="match status" value="1"/>
</dbReference>
<evidence type="ECO:0000256" key="9">
    <source>
        <dbReference type="ARBA" id="ARBA00023204"/>
    </source>
</evidence>
<dbReference type="InterPro" id="IPR038726">
    <property type="entry name" value="PDDEXK_AddAB-type"/>
</dbReference>
<keyword evidence="3" id="KW-0227">DNA damage</keyword>
<feature type="domain" description="PD-(D/E)XK endonuclease-like" evidence="10">
    <location>
        <begin position="648"/>
        <end position="947"/>
    </location>
</feature>
<dbReference type="eggNOG" id="COG3857">
    <property type="taxonomic scope" value="Bacteria"/>
</dbReference>
<evidence type="ECO:0000256" key="5">
    <source>
        <dbReference type="ARBA" id="ARBA00022806"/>
    </source>
</evidence>
<keyword evidence="4" id="KW-0378">Hydrolase</keyword>
<keyword evidence="9" id="KW-0234">DNA repair</keyword>
<name>A0A0B0IEE0_9BACI</name>
<evidence type="ECO:0000256" key="4">
    <source>
        <dbReference type="ARBA" id="ARBA00022801"/>
    </source>
</evidence>
<keyword evidence="7" id="KW-0067">ATP-binding</keyword>
<evidence type="ECO:0000256" key="3">
    <source>
        <dbReference type="ARBA" id="ARBA00022763"/>
    </source>
</evidence>
<dbReference type="GO" id="GO:0005524">
    <property type="term" value="F:ATP binding"/>
    <property type="evidence" value="ECO:0007669"/>
    <property type="project" value="UniProtKB-KW"/>
</dbReference>
<dbReference type="AlphaFoldDB" id="A0A0B0IEE0"/>
<dbReference type="STRING" id="333138.LQ50_21625"/>
<dbReference type="Proteomes" id="UP000030832">
    <property type="component" value="Unassembled WGS sequence"/>
</dbReference>
<accession>A0A0B0IEE0</accession>
<dbReference type="SUPFAM" id="SSF52980">
    <property type="entry name" value="Restriction endonuclease-like"/>
    <property type="match status" value="1"/>
</dbReference>
<dbReference type="EMBL" id="JRJU01000041">
    <property type="protein sequence ID" value="KHF38399.1"/>
    <property type="molecule type" value="Genomic_DNA"/>
</dbReference>
<evidence type="ECO:0000259" key="10">
    <source>
        <dbReference type="Pfam" id="PF12705"/>
    </source>
</evidence>
<keyword evidence="2" id="KW-0547">Nucleotide-binding</keyword>